<dbReference type="STRING" id="1798650.A2945_01965"/>
<proteinExistence type="predicted"/>
<protein>
    <submittedName>
        <fullName evidence="2">Uncharacterized protein</fullName>
    </submittedName>
</protein>
<dbReference type="Proteomes" id="UP000178880">
    <property type="component" value="Unassembled WGS sequence"/>
</dbReference>
<comment type="caution">
    <text evidence="2">The sequence shown here is derived from an EMBL/GenBank/DDBJ whole genome shotgun (WGS) entry which is preliminary data.</text>
</comment>
<reference evidence="2 3" key="1">
    <citation type="journal article" date="2016" name="Nat. Commun.">
        <title>Thousands of microbial genomes shed light on interconnected biogeochemical processes in an aquifer system.</title>
        <authorList>
            <person name="Anantharaman K."/>
            <person name="Brown C.T."/>
            <person name="Hug L.A."/>
            <person name="Sharon I."/>
            <person name="Castelle C.J."/>
            <person name="Probst A.J."/>
            <person name="Thomas B.C."/>
            <person name="Singh A."/>
            <person name="Wilkins M.J."/>
            <person name="Karaoz U."/>
            <person name="Brodie E.L."/>
            <person name="Williams K.H."/>
            <person name="Hubbard S.S."/>
            <person name="Banfield J.F."/>
        </authorList>
    </citation>
    <scope>NUCLEOTIDE SEQUENCE [LARGE SCALE GENOMIC DNA]</scope>
</reference>
<evidence type="ECO:0000313" key="3">
    <source>
        <dbReference type="Proteomes" id="UP000178880"/>
    </source>
</evidence>
<evidence type="ECO:0000256" key="1">
    <source>
        <dbReference type="SAM" id="MobiDB-lite"/>
    </source>
</evidence>
<dbReference type="EMBL" id="MHLA01000013">
    <property type="protein sequence ID" value="OGY99742.1"/>
    <property type="molecule type" value="Genomic_DNA"/>
</dbReference>
<name>A0A1G2CEB7_9BACT</name>
<evidence type="ECO:0000313" key="2">
    <source>
        <dbReference type="EMBL" id="OGY99742.1"/>
    </source>
</evidence>
<dbReference type="AlphaFoldDB" id="A0A1G2CEB7"/>
<feature type="region of interest" description="Disordered" evidence="1">
    <location>
        <begin position="1"/>
        <end position="22"/>
    </location>
</feature>
<accession>A0A1G2CEB7</accession>
<sequence>MGNRTDEGRPSQPREVNMEQEAQEVRQEGVAFASRFPFEVEWDRHRIILRGHLEGTPEVKKKLLSIAQYIPRFGKYSVEARDVRVGDGGVEAWSEVVSDFLGDSELTYAPSQFTQVLQREKGQRYFHHFSRYSEQNAIVAS</sequence>
<organism evidence="2 3">
    <name type="scientific">Candidatus Liptonbacteria bacterium RIFCSPLOWO2_01_FULL_52_25</name>
    <dbReference type="NCBI Taxonomy" id="1798650"/>
    <lineage>
        <taxon>Bacteria</taxon>
        <taxon>Candidatus Liptoniibacteriota</taxon>
    </lineage>
</organism>
<gene>
    <name evidence="2" type="ORF">A2945_01965</name>
</gene>